<evidence type="ECO:0000256" key="2">
    <source>
        <dbReference type="ARBA" id="ARBA00022837"/>
    </source>
</evidence>
<dbReference type="SUPFAM" id="SSF49265">
    <property type="entry name" value="Fibronectin type III"/>
    <property type="match status" value="1"/>
</dbReference>
<keyword evidence="5" id="KW-0472">Membrane</keyword>
<accession>A0A6G0LE40</accession>
<organism evidence="8 9">
    <name type="scientific">Phytophthora fragariae</name>
    <dbReference type="NCBI Taxonomy" id="53985"/>
    <lineage>
        <taxon>Eukaryota</taxon>
        <taxon>Sar</taxon>
        <taxon>Stramenopiles</taxon>
        <taxon>Oomycota</taxon>
        <taxon>Peronosporomycetes</taxon>
        <taxon>Peronosporales</taxon>
        <taxon>Peronosporaceae</taxon>
        <taxon>Phytophthora</taxon>
    </lineage>
</organism>
<evidence type="ECO:0000313" key="8">
    <source>
        <dbReference type="EMBL" id="KAE9116324.1"/>
    </source>
</evidence>
<keyword evidence="2" id="KW-0106">Calcium</keyword>
<keyword evidence="3 4" id="KW-0040">ANK repeat</keyword>
<keyword evidence="5" id="KW-1133">Transmembrane helix</keyword>
<evidence type="ECO:0000259" key="6">
    <source>
        <dbReference type="PROSITE" id="PS50222"/>
    </source>
</evidence>
<keyword evidence="5" id="KW-0812">Transmembrane</keyword>
<dbReference type="GO" id="GO:0005509">
    <property type="term" value="F:calcium ion binding"/>
    <property type="evidence" value="ECO:0007669"/>
    <property type="project" value="InterPro"/>
</dbReference>
<evidence type="ECO:0000313" key="9">
    <source>
        <dbReference type="Proteomes" id="UP000488956"/>
    </source>
</evidence>
<feature type="repeat" description="ANK" evidence="4">
    <location>
        <begin position="166"/>
        <end position="198"/>
    </location>
</feature>
<dbReference type="InterPro" id="IPR002048">
    <property type="entry name" value="EF_hand_dom"/>
</dbReference>
<feature type="repeat" description="ANK" evidence="4">
    <location>
        <begin position="133"/>
        <end position="165"/>
    </location>
</feature>
<sequence>MADDKELRETVRAAFACYDEDSSGWIDAAELRHLVADLGGVLTERDFRKALQILDRDDNGVIDQEEFTEWWVERPEASGEVEKMLARLKELGRQRFKVDIHTACWNGFEDVVGRLVEDGSELINQKDSSEYGNLNSPLHYAAYQGHARVCDILIKRGASVNAVNGSGCTPIFFAAQQGHVDVVKLLLQNDAELRVPESKHGLTPVDVCTTLAITELFRNLSGKPPSTPAAPTLETLSDTELKILWSPPRPNLDEVVPVSGYKIKISSASSPPKIMLAVAFPTETSIGGLSADTEYAAAICAINLHGMSEFSVDSDPVKTRKAKPAAPVLRVTGTGPTELTLIWESVFKTDDVSINATTLEKLLPDHRYKLRAAVINDDGQQTLSDAIAARTAGKAAVKRSTSGTLFGAVNIMRAFASNTSEAKESKENDTIRPRTSHEYAQFNRFFFAHVTLIGVYPVCKVLFIALLILLQYELFHFGADFTLKFEWLKNKPK</sequence>
<dbReference type="InterPro" id="IPR011992">
    <property type="entry name" value="EF-hand-dom_pair"/>
</dbReference>
<dbReference type="InterPro" id="IPR036770">
    <property type="entry name" value="Ankyrin_rpt-contain_sf"/>
</dbReference>
<dbReference type="SUPFAM" id="SSF47473">
    <property type="entry name" value="EF-hand"/>
    <property type="match status" value="1"/>
</dbReference>
<dbReference type="Pfam" id="PF00041">
    <property type="entry name" value="fn3"/>
    <property type="match status" value="1"/>
</dbReference>
<evidence type="ECO:0000256" key="3">
    <source>
        <dbReference type="ARBA" id="ARBA00023043"/>
    </source>
</evidence>
<reference evidence="8 9" key="1">
    <citation type="submission" date="2018-09" db="EMBL/GenBank/DDBJ databases">
        <title>Genomic investigation of the strawberry pathogen Phytophthora fragariae indicates pathogenicity is determined by transcriptional variation in three key races.</title>
        <authorList>
            <person name="Adams T.M."/>
            <person name="Armitage A.D."/>
            <person name="Sobczyk M.K."/>
            <person name="Bates H.J."/>
            <person name="Dunwell J.M."/>
            <person name="Nellist C.F."/>
            <person name="Harrison R.J."/>
        </authorList>
    </citation>
    <scope>NUCLEOTIDE SEQUENCE [LARGE SCALE GENOMIC DNA]</scope>
    <source>
        <strain evidence="8 9">ONT-3</strain>
    </source>
</reference>
<dbReference type="InterPro" id="IPR013783">
    <property type="entry name" value="Ig-like_fold"/>
</dbReference>
<dbReference type="InterPro" id="IPR003961">
    <property type="entry name" value="FN3_dom"/>
</dbReference>
<feature type="domain" description="Fibronectin type-III" evidence="7">
    <location>
        <begin position="227"/>
        <end position="322"/>
    </location>
</feature>
<dbReference type="PROSITE" id="PS00018">
    <property type="entry name" value="EF_HAND_1"/>
    <property type="match status" value="2"/>
</dbReference>
<dbReference type="InterPro" id="IPR036116">
    <property type="entry name" value="FN3_sf"/>
</dbReference>
<dbReference type="PROSITE" id="PS50088">
    <property type="entry name" value="ANK_REPEAT"/>
    <property type="match status" value="2"/>
</dbReference>
<dbReference type="SMART" id="SM00248">
    <property type="entry name" value="ANK"/>
    <property type="match status" value="3"/>
</dbReference>
<dbReference type="PROSITE" id="PS50853">
    <property type="entry name" value="FN3"/>
    <property type="match status" value="1"/>
</dbReference>
<protein>
    <submittedName>
        <fullName evidence="8">Uncharacterized protein</fullName>
    </submittedName>
</protein>
<dbReference type="AlphaFoldDB" id="A0A6G0LE40"/>
<dbReference type="Proteomes" id="UP000488956">
    <property type="component" value="Unassembled WGS sequence"/>
</dbReference>
<dbReference type="PROSITE" id="PS50222">
    <property type="entry name" value="EF_HAND_2"/>
    <property type="match status" value="2"/>
</dbReference>
<dbReference type="Pfam" id="PF13499">
    <property type="entry name" value="EF-hand_7"/>
    <property type="match status" value="1"/>
</dbReference>
<proteinExistence type="predicted"/>
<dbReference type="PROSITE" id="PS50297">
    <property type="entry name" value="ANK_REP_REGION"/>
    <property type="match status" value="2"/>
</dbReference>
<evidence type="ECO:0000256" key="5">
    <source>
        <dbReference type="SAM" id="Phobius"/>
    </source>
</evidence>
<comment type="caution">
    <text evidence="8">The sequence shown here is derived from an EMBL/GenBank/DDBJ whole genome shotgun (WGS) entry which is preliminary data.</text>
</comment>
<evidence type="ECO:0000256" key="4">
    <source>
        <dbReference type="PROSITE-ProRule" id="PRU00023"/>
    </source>
</evidence>
<feature type="transmembrane region" description="Helical" evidence="5">
    <location>
        <begin position="446"/>
        <end position="470"/>
    </location>
</feature>
<gene>
    <name evidence="8" type="ORF">PF010_g9008</name>
</gene>
<dbReference type="SMART" id="SM00060">
    <property type="entry name" value="FN3"/>
    <property type="match status" value="2"/>
</dbReference>
<dbReference type="CDD" id="cd00063">
    <property type="entry name" value="FN3"/>
    <property type="match status" value="2"/>
</dbReference>
<keyword evidence="1" id="KW-0677">Repeat</keyword>
<evidence type="ECO:0000256" key="1">
    <source>
        <dbReference type="ARBA" id="ARBA00022737"/>
    </source>
</evidence>
<dbReference type="Gene3D" id="1.25.40.20">
    <property type="entry name" value="Ankyrin repeat-containing domain"/>
    <property type="match status" value="1"/>
</dbReference>
<dbReference type="CDD" id="cd00051">
    <property type="entry name" value="EFh"/>
    <property type="match status" value="1"/>
</dbReference>
<evidence type="ECO:0000259" key="7">
    <source>
        <dbReference type="PROSITE" id="PS50853"/>
    </source>
</evidence>
<dbReference type="InterPro" id="IPR018247">
    <property type="entry name" value="EF_Hand_1_Ca_BS"/>
</dbReference>
<dbReference type="SMART" id="SM00054">
    <property type="entry name" value="EFh"/>
    <property type="match status" value="2"/>
</dbReference>
<dbReference type="PANTHER" id="PTHR24171">
    <property type="entry name" value="ANKYRIN REPEAT DOMAIN-CONTAINING PROTEIN 39-RELATED"/>
    <property type="match status" value="1"/>
</dbReference>
<dbReference type="SUPFAM" id="SSF48403">
    <property type="entry name" value="Ankyrin repeat"/>
    <property type="match status" value="1"/>
</dbReference>
<dbReference type="InterPro" id="IPR002110">
    <property type="entry name" value="Ankyrin_rpt"/>
</dbReference>
<name>A0A6G0LE40_9STRA</name>
<feature type="domain" description="EF-hand" evidence="6">
    <location>
        <begin position="6"/>
        <end position="41"/>
    </location>
</feature>
<dbReference type="EMBL" id="QXFX01000422">
    <property type="protein sequence ID" value="KAE9116324.1"/>
    <property type="molecule type" value="Genomic_DNA"/>
</dbReference>
<dbReference type="Gene3D" id="1.10.238.10">
    <property type="entry name" value="EF-hand"/>
    <property type="match status" value="1"/>
</dbReference>
<feature type="domain" description="EF-hand" evidence="6">
    <location>
        <begin position="42"/>
        <end position="77"/>
    </location>
</feature>
<dbReference type="Pfam" id="PF12796">
    <property type="entry name" value="Ank_2"/>
    <property type="match status" value="1"/>
</dbReference>
<dbReference type="Gene3D" id="2.60.40.10">
    <property type="entry name" value="Immunoglobulins"/>
    <property type="match status" value="1"/>
</dbReference>